<comment type="similarity">
    <text evidence="8">Belongs to the complex I NdhO subunit family.</text>
</comment>
<comment type="subcellular location">
    <subcellularLocation>
        <location evidence="8">Cellular thylakoid membrane</location>
        <topology evidence="8">Peripheral membrane protein</topology>
        <orientation evidence="8">Cytoplasmic side</orientation>
    </subcellularLocation>
</comment>
<dbReference type="InterPro" id="IPR020905">
    <property type="entry name" value="NdhO"/>
</dbReference>
<keyword evidence="1 8" id="KW-0813">Transport</keyword>
<keyword evidence="5 8" id="KW-1278">Translocase</keyword>
<protein>
    <recommendedName>
        <fullName evidence="8">NAD(P)H-quinone oxidoreductase subunit O</fullName>
        <ecNumber evidence="8">7.1.1.-</ecNumber>
    </recommendedName>
    <alternativeName>
        <fullName evidence="8">NAD(P)H dehydrogenase I subunit O</fullName>
        <shortName evidence="8">NDH-1 subunit O</shortName>
        <shortName evidence="8">NDH-O</shortName>
    </alternativeName>
</protein>
<dbReference type="Pfam" id="PF11910">
    <property type="entry name" value="NdhO"/>
    <property type="match status" value="1"/>
</dbReference>
<comment type="subunit">
    <text evidence="8">NDH-1 can be composed of about 15 different subunits; different subcomplexes with different compositions have been identified which probably have different functions.</text>
</comment>
<reference evidence="10" key="1">
    <citation type="submission" date="2014-06" db="EMBL/GenBank/DDBJ databases">
        <authorList>
            <person name="Berube P.M."/>
        </authorList>
    </citation>
    <scope>NUCLEOTIDE SEQUENCE</scope>
    <source>
        <strain evidence="10">P0902-H212</strain>
    </source>
</reference>
<proteinExistence type="inferred from homology"/>
<organism evidence="10">
    <name type="scientific">Prochlorococcus marinus str. P0902-H212</name>
    <dbReference type="NCBI Taxonomy" id="1620696"/>
    <lineage>
        <taxon>Bacteria</taxon>
        <taxon>Bacillati</taxon>
        <taxon>Cyanobacteriota</taxon>
        <taxon>Cyanophyceae</taxon>
        <taxon>Synechococcales</taxon>
        <taxon>Prochlorococcaceae</taxon>
        <taxon>Prochlorococcus</taxon>
    </lineage>
</organism>
<name>A0A0D5A1U1_PROMR</name>
<evidence type="ECO:0000256" key="9">
    <source>
        <dbReference type="SAM" id="MobiDB-lite"/>
    </source>
</evidence>
<keyword evidence="4 8" id="KW-0618">Plastoquinone</keyword>
<evidence type="ECO:0000256" key="3">
    <source>
        <dbReference type="ARBA" id="ARBA00022857"/>
    </source>
</evidence>
<evidence type="ECO:0000256" key="6">
    <source>
        <dbReference type="ARBA" id="ARBA00023027"/>
    </source>
</evidence>
<keyword evidence="6 8" id="KW-0520">NAD</keyword>
<dbReference type="AlphaFoldDB" id="A0A0D5A1U1"/>
<accession>A0A0D5A1U1</accession>
<feature type="compositionally biased region" description="Basic and acidic residues" evidence="9">
    <location>
        <begin position="1"/>
        <end position="10"/>
    </location>
</feature>
<keyword evidence="3 8" id="KW-0521">NADP</keyword>
<evidence type="ECO:0000256" key="1">
    <source>
        <dbReference type="ARBA" id="ARBA00022448"/>
    </source>
</evidence>
<dbReference type="HAMAP" id="MF_01354">
    <property type="entry name" value="NDH1_NDH1O"/>
    <property type="match status" value="1"/>
</dbReference>
<comment type="function">
    <text evidence="8">NDH-1 shuttles electrons from an unknown electron donor, via FMN and iron-sulfur (Fe-S) centers, to quinones in the respiratory and/or the photosynthetic chain. The immediate electron acceptor for the enzyme in this species is believed to be plastoquinone. Couples the redox reaction to proton translocation, and thus conserves the redox energy in a proton gradient. Cyanobacterial NDH-1 also plays a role in inorganic carbon-concentration.</text>
</comment>
<feature type="region of interest" description="Disordered" evidence="9">
    <location>
        <begin position="1"/>
        <end position="24"/>
    </location>
</feature>
<comment type="catalytic activity">
    <reaction evidence="8">
        <text>a plastoquinone + NADH + (n+1) H(+)(in) = a plastoquinol + NAD(+) + n H(+)(out)</text>
        <dbReference type="Rhea" id="RHEA:42608"/>
        <dbReference type="Rhea" id="RHEA-COMP:9561"/>
        <dbReference type="Rhea" id="RHEA-COMP:9562"/>
        <dbReference type="ChEBI" id="CHEBI:15378"/>
        <dbReference type="ChEBI" id="CHEBI:17757"/>
        <dbReference type="ChEBI" id="CHEBI:57540"/>
        <dbReference type="ChEBI" id="CHEBI:57945"/>
        <dbReference type="ChEBI" id="CHEBI:62192"/>
    </reaction>
</comment>
<evidence type="ECO:0000256" key="4">
    <source>
        <dbReference type="ARBA" id="ARBA00022957"/>
    </source>
</evidence>
<dbReference type="GO" id="GO:0016655">
    <property type="term" value="F:oxidoreductase activity, acting on NAD(P)H, quinone or similar compound as acceptor"/>
    <property type="evidence" value="ECO:0007669"/>
    <property type="project" value="UniProtKB-UniRule"/>
</dbReference>
<dbReference type="EC" id="7.1.1.-" evidence="8"/>
<evidence type="ECO:0000256" key="7">
    <source>
        <dbReference type="ARBA" id="ARBA00023136"/>
    </source>
</evidence>
<evidence type="ECO:0000256" key="5">
    <source>
        <dbReference type="ARBA" id="ARBA00022967"/>
    </source>
</evidence>
<evidence type="ECO:0000313" key="10">
    <source>
        <dbReference type="EMBL" id="AJW30379.1"/>
    </source>
</evidence>
<dbReference type="EMBL" id="KJ947870">
    <property type="protein sequence ID" value="AJW30379.1"/>
    <property type="molecule type" value="Genomic_DNA"/>
</dbReference>
<evidence type="ECO:0000256" key="8">
    <source>
        <dbReference type="HAMAP-Rule" id="MF_01354"/>
    </source>
</evidence>
<gene>
    <name evidence="8" type="primary">ndhO</name>
    <name evidence="10" type="ORF">FA02_0110</name>
</gene>
<keyword evidence="8" id="KW-0793">Thylakoid</keyword>
<keyword evidence="2 8" id="KW-0874">Quinone</keyword>
<sequence>MSEQTGKVDDSQSPPKVQKKLRKGDLVKVDREKYSNSLESKASDTNLPEYIFQGPGEILLIKGDYCQVRWRRPVPDVWINSDHIVSY</sequence>
<keyword evidence="7 8" id="KW-0472">Membrane</keyword>
<dbReference type="GO" id="GO:0031676">
    <property type="term" value="C:plasma membrane-derived thylakoid membrane"/>
    <property type="evidence" value="ECO:0007669"/>
    <property type="project" value="UniProtKB-SubCell"/>
</dbReference>
<evidence type="ECO:0000256" key="2">
    <source>
        <dbReference type="ARBA" id="ARBA00022719"/>
    </source>
</evidence>
<dbReference type="GO" id="GO:0048038">
    <property type="term" value="F:quinone binding"/>
    <property type="evidence" value="ECO:0007669"/>
    <property type="project" value="UniProtKB-KW"/>
</dbReference>
<comment type="catalytic activity">
    <reaction evidence="8">
        <text>a plastoquinone + NADPH + (n+1) H(+)(in) = a plastoquinol + NADP(+) + n H(+)(out)</text>
        <dbReference type="Rhea" id="RHEA:42612"/>
        <dbReference type="Rhea" id="RHEA-COMP:9561"/>
        <dbReference type="Rhea" id="RHEA-COMP:9562"/>
        <dbReference type="ChEBI" id="CHEBI:15378"/>
        <dbReference type="ChEBI" id="CHEBI:17757"/>
        <dbReference type="ChEBI" id="CHEBI:57783"/>
        <dbReference type="ChEBI" id="CHEBI:58349"/>
        <dbReference type="ChEBI" id="CHEBI:62192"/>
    </reaction>
</comment>